<proteinExistence type="predicted"/>
<evidence type="ECO:0000313" key="2">
    <source>
        <dbReference type="Proteomes" id="UP000625976"/>
    </source>
</evidence>
<dbReference type="RefSeq" id="WP_188464470.1">
    <property type="nucleotide sequence ID" value="NZ_BMFQ01000002.1"/>
</dbReference>
<name>A0A917GK54_9FLAO</name>
<evidence type="ECO:0000313" key="1">
    <source>
        <dbReference type="EMBL" id="GGG49190.1"/>
    </source>
</evidence>
<evidence type="ECO:0008006" key="3">
    <source>
        <dbReference type="Google" id="ProtNLM"/>
    </source>
</evidence>
<reference evidence="1" key="2">
    <citation type="submission" date="2020-09" db="EMBL/GenBank/DDBJ databases">
        <authorList>
            <person name="Sun Q."/>
            <person name="Zhou Y."/>
        </authorList>
    </citation>
    <scope>NUCLEOTIDE SEQUENCE</scope>
    <source>
        <strain evidence="1">CGMCC 1.12751</strain>
    </source>
</reference>
<dbReference type="Proteomes" id="UP000625976">
    <property type="component" value="Unassembled WGS sequence"/>
</dbReference>
<gene>
    <name evidence="1" type="ORF">GCM10010976_20640</name>
</gene>
<organism evidence="1 2">
    <name type="scientific">Bizionia arctica</name>
    <dbReference type="NCBI Taxonomy" id="1495645"/>
    <lineage>
        <taxon>Bacteria</taxon>
        <taxon>Pseudomonadati</taxon>
        <taxon>Bacteroidota</taxon>
        <taxon>Flavobacteriia</taxon>
        <taxon>Flavobacteriales</taxon>
        <taxon>Flavobacteriaceae</taxon>
        <taxon>Bizionia</taxon>
    </lineage>
</organism>
<dbReference type="EMBL" id="BMFQ01000002">
    <property type="protein sequence ID" value="GGG49190.1"/>
    <property type="molecule type" value="Genomic_DNA"/>
</dbReference>
<protein>
    <recommendedName>
        <fullName evidence="3">Heavy-metal-associated domain-containing protein</fullName>
    </recommendedName>
</protein>
<keyword evidence="2" id="KW-1185">Reference proteome</keyword>
<comment type="caution">
    <text evidence="1">The sequence shown here is derived from an EMBL/GenBank/DDBJ whole genome shotgun (WGS) entry which is preliminary data.</text>
</comment>
<sequence length="86" mass="9678">MSLQSENVIPGNHGKVFGTNANEVKDLQNIKDKLLLVHGIKDVILNLNIYPKEFTIHTTTLVEIKTIEDEVKRMGFHAIPKGIFPL</sequence>
<reference evidence="1" key="1">
    <citation type="journal article" date="2014" name="Int. J. Syst. Evol. Microbiol.">
        <title>Complete genome sequence of Corynebacterium casei LMG S-19264T (=DSM 44701T), isolated from a smear-ripened cheese.</title>
        <authorList>
            <consortium name="US DOE Joint Genome Institute (JGI-PGF)"/>
            <person name="Walter F."/>
            <person name="Albersmeier A."/>
            <person name="Kalinowski J."/>
            <person name="Ruckert C."/>
        </authorList>
    </citation>
    <scope>NUCLEOTIDE SEQUENCE</scope>
    <source>
        <strain evidence="1">CGMCC 1.12751</strain>
    </source>
</reference>
<dbReference type="AlphaFoldDB" id="A0A917GK54"/>
<accession>A0A917GK54</accession>